<dbReference type="EMBL" id="JAIZPD010000012">
    <property type="protein sequence ID" value="KAH0959459.1"/>
    <property type="molecule type" value="Genomic_DNA"/>
</dbReference>
<dbReference type="GeneID" id="68358370"/>
<name>A0A9P8MS44_9HYPO</name>
<accession>A0A9P8MS44</accession>
<organism evidence="1 2">
    <name type="scientific">Hirsutella rhossiliensis</name>
    <dbReference type="NCBI Taxonomy" id="111463"/>
    <lineage>
        <taxon>Eukaryota</taxon>
        <taxon>Fungi</taxon>
        <taxon>Dikarya</taxon>
        <taxon>Ascomycota</taxon>
        <taxon>Pezizomycotina</taxon>
        <taxon>Sordariomycetes</taxon>
        <taxon>Hypocreomycetidae</taxon>
        <taxon>Hypocreales</taxon>
        <taxon>Ophiocordycipitaceae</taxon>
        <taxon>Hirsutella</taxon>
    </lineage>
</organism>
<evidence type="ECO:0000313" key="1">
    <source>
        <dbReference type="EMBL" id="KAH0959459.1"/>
    </source>
</evidence>
<dbReference type="Proteomes" id="UP000824596">
    <property type="component" value="Unassembled WGS sequence"/>
</dbReference>
<gene>
    <name evidence="1" type="ORF">HRG_09241</name>
</gene>
<comment type="caution">
    <text evidence="1">The sequence shown here is derived from an EMBL/GenBank/DDBJ whole genome shotgun (WGS) entry which is preliminary data.</text>
</comment>
<sequence length="498" mass="55973">MAEGFQLLIVSRLSLAQQQSKALDMTLNHDSKDLLYILACECESLFDQLQDSSLTSHLDATADLCAEFQQRFAIWAAHLGVFARRSNCLDTRLRNHADLQDLVARLLDVLRCGLQQCIVGSSGQAEPGPTPTSLDESEPRAFRISLAALTAIDDTLTRLNRLGVSIRQASYDKIDARASRFAASLEPNTFEHLCASAVQALYPGAHQALKNHLTKSMTDRYARMLMLGSQYKKHRESHAGLSPSVGEGLIPHQHSTGQESFDMVAEDIVDPDQDLEPYVCLSEGCSEAYPVFPTFDKWVDHMELHNRRWHRETYLKPSWVCAICEVNPDVYHSPQALYSHLKEFHDGDFTKKQLQCISRQSMTKQPRAWNDCFLCCFAVDEHDNEAEVILRKRQKGQSKQEKTKCARKALDMTKPDARISGADCSEMLSDVDDIGSHPDGSQKQKTMDASRAIARHIAVHLQGLMLLTLRFAALQSHDEDFDDDIKSNSVEMDEEAAY</sequence>
<dbReference type="PANTHER" id="PTHR35391:SF5">
    <property type="entry name" value="DUF6590 DOMAIN-CONTAINING PROTEIN"/>
    <property type="match status" value="1"/>
</dbReference>
<evidence type="ECO:0000313" key="2">
    <source>
        <dbReference type="Proteomes" id="UP000824596"/>
    </source>
</evidence>
<dbReference type="OrthoDB" id="195446at2759"/>
<evidence type="ECO:0008006" key="3">
    <source>
        <dbReference type="Google" id="ProtNLM"/>
    </source>
</evidence>
<protein>
    <recommendedName>
        <fullName evidence="3">C2H2-type domain-containing protein</fullName>
    </recommendedName>
</protein>
<proteinExistence type="predicted"/>
<dbReference type="PANTHER" id="PTHR35391">
    <property type="entry name" value="C2H2-TYPE DOMAIN-CONTAINING PROTEIN-RELATED"/>
    <property type="match status" value="1"/>
</dbReference>
<dbReference type="AlphaFoldDB" id="A0A9P8MS44"/>
<keyword evidence="2" id="KW-1185">Reference proteome</keyword>
<dbReference type="RefSeq" id="XP_044716972.1">
    <property type="nucleotide sequence ID" value="XM_044867712.1"/>
</dbReference>
<reference evidence="1" key="1">
    <citation type="submission" date="2021-09" db="EMBL/GenBank/DDBJ databases">
        <title>A high-quality genome of the endoparasitic fungus Hirsutella rhossiliensis with a comparison of Hirsutella genomes reveals transposable elements contributing to genome size variation.</title>
        <authorList>
            <person name="Lin R."/>
            <person name="Jiao Y."/>
            <person name="Sun X."/>
            <person name="Ling J."/>
            <person name="Xie B."/>
            <person name="Cheng X."/>
        </authorList>
    </citation>
    <scope>NUCLEOTIDE SEQUENCE</scope>
    <source>
        <strain evidence="1">HR02</strain>
    </source>
</reference>